<dbReference type="InterPro" id="IPR028082">
    <property type="entry name" value="Peripla_BP_I"/>
</dbReference>
<dbReference type="InterPro" id="IPR046335">
    <property type="entry name" value="LacI/GalR-like_sensor"/>
</dbReference>
<reference evidence="6 7" key="1">
    <citation type="journal article" date="2019" name="Int. J. Syst. Evol. Microbiol.">
        <title>The Global Catalogue of Microorganisms (GCM) 10K type strain sequencing project: providing services to taxonomists for standard genome sequencing and annotation.</title>
        <authorList>
            <consortium name="The Broad Institute Genomics Platform"/>
            <consortium name="The Broad Institute Genome Sequencing Center for Infectious Disease"/>
            <person name="Wu L."/>
            <person name="Ma J."/>
        </authorList>
    </citation>
    <scope>NUCLEOTIDE SEQUENCE [LARGE SCALE GENOMIC DNA]</scope>
    <source>
        <strain evidence="6 7">JCM 10977</strain>
    </source>
</reference>
<evidence type="ECO:0000256" key="2">
    <source>
        <dbReference type="ARBA" id="ARBA00023125"/>
    </source>
</evidence>
<evidence type="ECO:0000256" key="4">
    <source>
        <dbReference type="SAM" id="MobiDB-lite"/>
    </source>
</evidence>
<dbReference type="PANTHER" id="PTHR30146">
    <property type="entry name" value="LACI-RELATED TRANSCRIPTIONAL REPRESSOR"/>
    <property type="match status" value="1"/>
</dbReference>
<gene>
    <name evidence="6" type="ORF">GCM10009554_18390</name>
</gene>
<dbReference type="CDD" id="cd01392">
    <property type="entry name" value="HTH_LacI"/>
    <property type="match status" value="1"/>
</dbReference>
<organism evidence="6 7">
    <name type="scientific">Kribbella koreensis</name>
    <dbReference type="NCBI Taxonomy" id="57909"/>
    <lineage>
        <taxon>Bacteria</taxon>
        <taxon>Bacillati</taxon>
        <taxon>Actinomycetota</taxon>
        <taxon>Actinomycetes</taxon>
        <taxon>Propionibacteriales</taxon>
        <taxon>Kribbellaceae</taxon>
        <taxon>Kribbella</taxon>
    </lineage>
</organism>
<name>A0ABN1PU67_9ACTN</name>
<dbReference type="Pfam" id="PF13377">
    <property type="entry name" value="Peripla_BP_3"/>
    <property type="match status" value="1"/>
</dbReference>
<comment type="caution">
    <text evidence="6">The sequence shown here is derived from an EMBL/GenBank/DDBJ whole genome shotgun (WGS) entry which is preliminary data.</text>
</comment>
<keyword evidence="3" id="KW-0804">Transcription</keyword>
<dbReference type="EMBL" id="BAAAHK010000004">
    <property type="protein sequence ID" value="GAA0933318.1"/>
    <property type="molecule type" value="Genomic_DNA"/>
</dbReference>
<dbReference type="InterPro" id="IPR000843">
    <property type="entry name" value="HTH_LacI"/>
</dbReference>
<evidence type="ECO:0000313" key="6">
    <source>
        <dbReference type="EMBL" id="GAA0933318.1"/>
    </source>
</evidence>
<keyword evidence="7" id="KW-1185">Reference proteome</keyword>
<protein>
    <submittedName>
        <fullName evidence="6">LacI family DNA-binding transcriptional regulator</fullName>
    </submittedName>
</protein>
<proteinExistence type="predicted"/>
<dbReference type="InterPro" id="IPR010982">
    <property type="entry name" value="Lambda_DNA-bd_dom_sf"/>
</dbReference>
<dbReference type="SUPFAM" id="SSF47413">
    <property type="entry name" value="lambda repressor-like DNA-binding domains"/>
    <property type="match status" value="1"/>
</dbReference>
<evidence type="ECO:0000259" key="5">
    <source>
        <dbReference type="PROSITE" id="PS50932"/>
    </source>
</evidence>
<dbReference type="CDD" id="cd06293">
    <property type="entry name" value="PBP1_LacI-like"/>
    <property type="match status" value="1"/>
</dbReference>
<dbReference type="Pfam" id="PF00356">
    <property type="entry name" value="LacI"/>
    <property type="match status" value="1"/>
</dbReference>
<dbReference type="Gene3D" id="1.10.260.40">
    <property type="entry name" value="lambda repressor-like DNA-binding domains"/>
    <property type="match status" value="1"/>
</dbReference>
<dbReference type="SMART" id="SM00354">
    <property type="entry name" value="HTH_LACI"/>
    <property type="match status" value="1"/>
</dbReference>
<evidence type="ECO:0000256" key="1">
    <source>
        <dbReference type="ARBA" id="ARBA00023015"/>
    </source>
</evidence>
<dbReference type="GO" id="GO:0003677">
    <property type="term" value="F:DNA binding"/>
    <property type="evidence" value="ECO:0007669"/>
    <property type="project" value="UniProtKB-KW"/>
</dbReference>
<dbReference type="PROSITE" id="PS50932">
    <property type="entry name" value="HTH_LACI_2"/>
    <property type="match status" value="1"/>
</dbReference>
<dbReference type="Proteomes" id="UP001500542">
    <property type="component" value="Unassembled WGS sequence"/>
</dbReference>
<dbReference type="PANTHER" id="PTHR30146:SF109">
    <property type="entry name" value="HTH-TYPE TRANSCRIPTIONAL REGULATOR GALS"/>
    <property type="match status" value="1"/>
</dbReference>
<keyword evidence="1" id="KW-0805">Transcription regulation</keyword>
<dbReference type="Gene3D" id="3.40.50.2300">
    <property type="match status" value="2"/>
</dbReference>
<accession>A0ABN1PU67</accession>
<evidence type="ECO:0000313" key="7">
    <source>
        <dbReference type="Proteomes" id="UP001500542"/>
    </source>
</evidence>
<dbReference type="SUPFAM" id="SSF53822">
    <property type="entry name" value="Periplasmic binding protein-like I"/>
    <property type="match status" value="1"/>
</dbReference>
<keyword evidence="2 6" id="KW-0238">DNA-binding</keyword>
<feature type="compositionally biased region" description="Basic residues" evidence="4">
    <location>
        <begin position="45"/>
        <end position="54"/>
    </location>
</feature>
<dbReference type="PROSITE" id="PS00356">
    <property type="entry name" value="HTH_LACI_1"/>
    <property type="match status" value="1"/>
</dbReference>
<dbReference type="RefSeq" id="WP_343966941.1">
    <property type="nucleotide sequence ID" value="NZ_BAAAHK010000004.1"/>
</dbReference>
<evidence type="ECO:0000256" key="3">
    <source>
        <dbReference type="ARBA" id="ARBA00023163"/>
    </source>
</evidence>
<feature type="domain" description="HTH lacI-type" evidence="5">
    <location>
        <begin position="63"/>
        <end position="117"/>
    </location>
</feature>
<feature type="region of interest" description="Disordered" evidence="4">
    <location>
        <begin position="1"/>
        <end position="64"/>
    </location>
</feature>
<sequence>MAPSGAADRARRTPDPALPPKQTRTPNPPRTPNAVRDQERLAKTNARRQARRLRPGGATRSAAGVKDVAAAAGVSLGTVSNVLNRPEMVSPTTRAKVESAMESLGFVRNESARQLRAGSSRIIAYLMLDAGNPFFTDVARGVEEAAQKAGLSVFLCNSNEDAGREADYLDLLEQQRVQGVLITPIDPDSSRLSTLPDRGTPVVVVDRAIDDGEHCSVAVDDVLGGEVALTHLIELGHRRVAFVGGPNTIGQVTDRREGAQEALRKAGLPADSLVDVLTGALTVAEGRGAGQRLAGLPADRRPTAAFCANDLLALGLLQQCVSLGLRVPEDLAIVGYDDIEFAAAAAVPLTSVRQPRQLLGRTAAELLLDESSNPDHEHQRVTFTPELVVRTSTRGNA</sequence>